<dbReference type="AlphaFoldDB" id="A0A9P7E648"/>
<feature type="domain" description="DUF6532" evidence="2">
    <location>
        <begin position="221"/>
        <end position="429"/>
    </location>
</feature>
<gene>
    <name evidence="3" type="ORF">BJ212DRAFT_1301886</name>
</gene>
<feature type="region of interest" description="Disordered" evidence="1">
    <location>
        <begin position="43"/>
        <end position="66"/>
    </location>
</feature>
<feature type="compositionally biased region" description="Acidic residues" evidence="1">
    <location>
        <begin position="106"/>
        <end position="118"/>
    </location>
</feature>
<name>A0A9P7E648_9AGAM</name>
<dbReference type="RefSeq" id="XP_041190303.1">
    <property type="nucleotide sequence ID" value="XM_041333189.1"/>
</dbReference>
<evidence type="ECO:0000256" key="1">
    <source>
        <dbReference type="SAM" id="MobiDB-lite"/>
    </source>
</evidence>
<dbReference type="InterPro" id="IPR045341">
    <property type="entry name" value="DUF6532"/>
</dbReference>
<dbReference type="Pfam" id="PF20149">
    <property type="entry name" value="DUF6532"/>
    <property type="match status" value="1"/>
</dbReference>
<feature type="region of interest" description="Disordered" evidence="1">
    <location>
        <begin position="90"/>
        <end position="188"/>
    </location>
</feature>
<proteinExistence type="predicted"/>
<dbReference type="EMBL" id="JABBWG010000028">
    <property type="protein sequence ID" value="KAG1811882.1"/>
    <property type="molecule type" value="Genomic_DNA"/>
</dbReference>
<feature type="compositionally biased region" description="Low complexity" evidence="1">
    <location>
        <begin position="146"/>
        <end position="158"/>
    </location>
</feature>
<organism evidence="3 4">
    <name type="scientific">Suillus subaureus</name>
    <dbReference type="NCBI Taxonomy" id="48587"/>
    <lineage>
        <taxon>Eukaryota</taxon>
        <taxon>Fungi</taxon>
        <taxon>Dikarya</taxon>
        <taxon>Basidiomycota</taxon>
        <taxon>Agaricomycotina</taxon>
        <taxon>Agaricomycetes</taxon>
        <taxon>Agaricomycetidae</taxon>
        <taxon>Boletales</taxon>
        <taxon>Suillineae</taxon>
        <taxon>Suillaceae</taxon>
        <taxon>Suillus</taxon>
    </lineage>
</organism>
<feature type="compositionally biased region" description="Polar residues" evidence="1">
    <location>
        <begin position="179"/>
        <end position="188"/>
    </location>
</feature>
<comment type="caution">
    <text evidence="3">The sequence shown here is derived from an EMBL/GenBank/DDBJ whole genome shotgun (WGS) entry which is preliminary data.</text>
</comment>
<dbReference type="OrthoDB" id="2640053at2759"/>
<evidence type="ECO:0000313" key="3">
    <source>
        <dbReference type="EMBL" id="KAG1811882.1"/>
    </source>
</evidence>
<keyword evidence="4" id="KW-1185">Reference proteome</keyword>
<dbReference type="GeneID" id="64627206"/>
<reference evidence="3" key="1">
    <citation type="journal article" date="2020" name="New Phytol.">
        <title>Comparative genomics reveals dynamic genome evolution in host specialist ectomycorrhizal fungi.</title>
        <authorList>
            <person name="Lofgren L.A."/>
            <person name="Nguyen N.H."/>
            <person name="Vilgalys R."/>
            <person name="Ruytinx J."/>
            <person name="Liao H.L."/>
            <person name="Branco S."/>
            <person name="Kuo A."/>
            <person name="LaButti K."/>
            <person name="Lipzen A."/>
            <person name="Andreopoulos W."/>
            <person name="Pangilinan J."/>
            <person name="Riley R."/>
            <person name="Hundley H."/>
            <person name="Na H."/>
            <person name="Barry K."/>
            <person name="Grigoriev I.V."/>
            <person name="Stajich J.E."/>
            <person name="Kennedy P.G."/>
        </authorList>
    </citation>
    <scope>NUCLEOTIDE SEQUENCE</scope>
    <source>
        <strain evidence="3">MN1</strain>
    </source>
</reference>
<feature type="compositionally biased region" description="Acidic residues" evidence="1">
    <location>
        <begin position="46"/>
        <end position="58"/>
    </location>
</feature>
<dbReference type="Proteomes" id="UP000807769">
    <property type="component" value="Unassembled WGS sequence"/>
</dbReference>
<evidence type="ECO:0000313" key="4">
    <source>
        <dbReference type="Proteomes" id="UP000807769"/>
    </source>
</evidence>
<protein>
    <recommendedName>
        <fullName evidence="2">DUF6532 domain-containing protein</fullName>
    </recommendedName>
</protein>
<evidence type="ECO:0000259" key="2">
    <source>
        <dbReference type="Pfam" id="PF20149"/>
    </source>
</evidence>
<accession>A0A9P7E648</accession>
<sequence length="478" mass="52884">MPASHLQASIEARNAKKKAMENAGEQAIRYANIDVQCSPHTFVDDEHNEESSAGDEDLEPKTPRGLYRPHKLRCTYAMLDVNASTLFNSDELDSDTQVDGKNGQDSDADEESEGEEQETTAMRLADEVPSFVTNSGDKKMKPHNVQSRSKSKSQSGQSARDRKQAAECGGSEEPYSSDIGGTTVTSATPAPKSAACLIQYETGKVKLLDQNQETRRVVWDAIMDAKGHLIFVNAYPELVDKNQVALQSLLTVAKKSGAHAIKQRLQEDTQYATQLGNLVEPRIPLLRRDLKEVACANINGYFCLGQSAVKAKKLMEQHAYSYSLKFDSNDNPSPRGNKPYQGELVIFLLHTGIFNGPKSIGVKFAERFIEIASNKAKHPEMPVPLLALVATAIYAALFWKTLGSPGKFNFTGNQFSETYMFHVKFLEDLKKDVPKKFHCMMADIYESVQALKRKGGDNQADEHRKALALLDLDGMGED</sequence>